<evidence type="ECO:0000256" key="1">
    <source>
        <dbReference type="SAM" id="MobiDB-lite"/>
    </source>
</evidence>
<feature type="region of interest" description="Disordered" evidence="1">
    <location>
        <begin position="224"/>
        <end position="286"/>
    </location>
</feature>
<dbReference type="Gene3D" id="1.10.287.1260">
    <property type="match status" value="2"/>
</dbReference>
<comment type="caution">
    <text evidence="3">The sequence shown here is derived from an EMBL/GenBank/DDBJ whole genome shotgun (WGS) entry which is preliminary data.</text>
</comment>
<protein>
    <submittedName>
        <fullName evidence="3">Uncharacterized protein</fullName>
    </submittedName>
</protein>
<evidence type="ECO:0000313" key="4">
    <source>
        <dbReference type="Proteomes" id="UP001564626"/>
    </source>
</evidence>
<keyword evidence="4" id="KW-1185">Reference proteome</keyword>
<feature type="transmembrane region" description="Helical" evidence="2">
    <location>
        <begin position="27"/>
        <end position="48"/>
    </location>
</feature>
<dbReference type="InterPro" id="IPR045275">
    <property type="entry name" value="MscS_archaea/bacteria_type"/>
</dbReference>
<feature type="compositionally biased region" description="Basic and acidic residues" evidence="1">
    <location>
        <begin position="225"/>
        <end position="248"/>
    </location>
</feature>
<dbReference type="PANTHER" id="PTHR30221">
    <property type="entry name" value="SMALL-CONDUCTANCE MECHANOSENSITIVE CHANNEL"/>
    <property type="match status" value="1"/>
</dbReference>
<evidence type="ECO:0000256" key="2">
    <source>
        <dbReference type="SAM" id="Phobius"/>
    </source>
</evidence>
<organism evidence="3 4">
    <name type="scientific">Saccharopolyspora cebuensis</name>
    <dbReference type="NCBI Taxonomy" id="418759"/>
    <lineage>
        <taxon>Bacteria</taxon>
        <taxon>Bacillati</taxon>
        <taxon>Actinomycetota</taxon>
        <taxon>Actinomycetes</taxon>
        <taxon>Pseudonocardiales</taxon>
        <taxon>Pseudonocardiaceae</taxon>
        <taxon>Saccharopolyspora</taxon>
    </lineage>
</organism>
<keyword evidence="2" id="KW-0472">Membrane</keyword>
<name>A0ABV4CME9_9PSEU</name>
<dbReference type="EMBL" id="JBGEHV010000052">
    <property type="protein sequence ID" value="MEY8042272.1"/>
    <property type="molecule type" value="Genomic_DNA"/>
</dbReference>
<dbReference type="Proteomes" id="UP001564626">
    <property type="component" value="Unassembled WGS sequence"/>
</dbReference>
<dbReference type="PANTHER" id="PTHR30221:SF1">
    <property type="entry name" value="SMALL-CONDUCTANCE MECHANOSENSITIVE CHANNEL"/>
    <property type="match status" value="1"/>
</dbReference>
<feature type="transmembrane region" description="Helical" evidence="2">
    <location>
        <begin position="122"/>
        <end position="147"/>
    </location>
</feature>
<feature type="compositionally biased region" description="Basic and acidic residues" evidence="1">
    <location>
        <begin position="261"/>
        <end position="286"/>
    </location>
</feature>
<accession>A0ABV4CME9</accession>
<dbReference type="Pfam" id="PF05552">
    <property type="entry name" value="MS_channel_1st_1"/>
    <property type="match status" value="2"/>
</dbReference>
<gene>
    <name evidence="3" type="ORF">AB8O55_22900</name>
</gene>
<feature type="transmembrane region" description="Helical" evidence="2">
    <location>
        <begin position="186"/>
        <end position="208"/>
    </location>
</feature>
<feature type="transmembrane region" description="Helical" evidence="2">
    <location>
        <begin position="86"/>
        <end position="110"/>
    </location>
</feature>
<dbReference type="RefSeq" id="WP_369775363.1">
    <property type="nucleotide sequence ID" value="NZ_JBGEHV010000052.1"/>
</dbReference>
<reference evidence="3 4" key="1">
    <citation type="submission" date="2024-08" db="EMBL/GenBank/DDBJ databases">
        <title>Genome mining of Saccharopolyspora cebuensis PGLac3 from Nigerian medicinal plant.</title>
        <authorList>
            <person name="Ezeobiora C.E."/>
            <person name="Igbokwe N.H."/>
            <person name="Amin D.H."/>
            <person name="Mendie U.E."/>
        </authorList>
    </citation>
    <scope>NUCLEOTIDE SEQUENCE [LARGE SCALE GENOMIC DNA]</scope>
    <source>
        <strain evidence="3 4">PGLac3</strain>
    </source>
</reference>
<feature type="transmembrane region" description="Helical" evidence="2">
    <location>
        <begin position="159"/>
        <end position="180"/>
    </location>
</feature>
<keyword evidence="2" id="KW-0812">Transmembrane</keyword>
<proteinExistence type="predicted"/>
<sequence>MFLAQQPGGGFNVLQGLQSAFTQLLNYLPQIIGALLVLLIGYVVARLIKAGLTKLLNKFRLDERMTSSQGGHYVERFSPRGSPARLVGTVVFAVIMLFVVSSAIGTLGIPALTGFMNTVLGYLPRVVAALLIFLVAAAVAGAVGGVAHRTMGDTPTGRVVRTAAPTLVMAIAVFMILTQLQIAPTIVTITYVALIGALALGSALAFGLGGREAAADLINSGYRRAQQEQETVKRDMRAGRERAEDEAAQRTSRQEGGIPEQDQRRTRAEADTGRTPAEHGRGSGST</sequence>
<keyword evidence="2" id="KW-1133">Transmembrane helix</keyword>
<evidence type="ECO:0000313" key="3">
    <source>
        <dbReference type="EMBL" id="MEY8042272.1"/>
    </source>
</evidence>
<dbReference type="InterPro" id="IPR008910">
    <property type="entry name" value="MSC_TM_helix"/>
</dbReference>